<dbReference type="PRINTS" id="PR00111">
    <property type="entry name" value="ABHYDROLASE"/>
</dbReference>
<feature type="domain" description="AB hydrolase-1" evidence="2">
    <location>
        <begin position="43"/>
        <end position="283"/>
    </location>
</feature>
<accession>A0ABW1JEI2</accession>
<protein>
    <submittedName>
        <fullName evidence="3">Alpha/beta fold hydrolase</fullName>
    </submittedName>
</protein>
<sequence length="298" mass="31669">MSTQHAGSTQHAVSSRITVLAPDGTRLATWVRQPADPLPHDAPTVVLAHGWTLNHGAWDRVTDRLLDRRDVRVVSYDQPGHGESGRHGRRHEASVHDLGDDLDAVIRAVAPHGPLVLAGHSMGGMTVMAFAGTHPDVVRDRVRGALLVSTSAGDLSGLGRRGEAGLMRALAHVPALRGGRAITARGQRALLFGDVADPADVAATRAMVARTRLSSVGAYYAALGRHDEYAALDELTDIPTTVLVGDRDKLTPVSHARRLAERIPSAELVVLPGAGHMLGYEAPETITDHLCALLEGPR</sequence>
<evidence type="ECO:0000313" key="4">
    <source>
        <dbReference type="Proteomes" id="UP001596189"/>
    </source>
</evidence>
<dbReference type="PANTHER" id="PTHR43798:SF31">
    <property type="entry name" value="AB HYDROLASE SUPERFAMILY PROTEIN YCLE"/>
    <property type="match status" value="1"/>
</dbReference>
<proteinExistence type="predicted"/>
<dbReference type="Gene3D" id="3.40.50.1820">
    <property type="entry name" value="alpha/beta hydrolase"/>
    <property type="match status" value="1"/>
</dbReference>
<keyword evidence="4" id="KW-1185">Reference proteome</keyword>
<dbReference type="Proteomes" id="UP001596189">
    <property type="component" value="Unassembled WGS sequence"/>
</dbReference>
<name>A0ABW1JEI2_9ACTN</name>
<dbReference type="InterPro" id="IPR000639">
    <property type="entry name" value="Epox_hydrolase-like"/>
</dbReference>
<dbReference type="SUPFAM" id="SSF53474">
    <property type="entry name" value="alpha/beta-Hydrolases"/>
    <property type="match status" value="1"/>
</dbReference>
<organism evidence="3 4">
    <name type="scientific">Angustibacter luteus</name>
    <dbReference type="NCBI Taxonomy" id="658456"/>
    <lineage>
        <taxon>Bacteria</taxon>
        <taxon>Bacillati</taxon>
        <taxon>Actinomycetota</taxon>
        <taxon>Actinomycetes</taxon>
        <taxon>Kineosporiales</taxon>
        <taxon>Kineosporiaceae</taxon>
    </lineage>
</organism>
<dbReference type="GO" id="GO:0016787">
    <property type="term" value="F:hydrolase activity"/>
    <property type="evidence" value="ECO:0007669"/>
    <property type="project" value="UniProtKB-KW"/>
</dbReference>
<gene>
    <name evidence="3" type="ORF">ACFQDO_10610</name>
</gene>
<dbReference type="RefSeq" id="WP_345715741.1">
    <property type="nucleotide sequence ID" value="NZ_BAABFP010000002.1"/>
</dbReference>
<dbReference type="InterPro" id="IPR000073">
    <property type="entry name" value="AB_hydrolase_1"/>
</dbReference>
<dbReference type="InterPro" id="IPR050266">
    <property type="entry name" value="AB_hydrolase_sf"/>
</dbReference>
<keyword evidence="1 3" id="KW-0378">Hydrolase</keyword>
<dbReference type="PRINTS" id="PR00412">
    <property type="entry name" value="EPOXHYDRLASE"/>
</dbReference>
<comment type="caution">
    <text evidence="3">The sequence shown here is derived from an EMBL/GenBank/DDBJ whole genome shotgun (WGS) entry which is preliminary data.</text>
</comment>
<dbReference type="EMBL" id="JBHSRD010000004">
    <property type="protein sequence ID" value="MFC6007579.1"/>
    <property type="molecule type" value="Genomic_DNA"/>
</dbReference>
<dbReference type="Pfam" id="PF00561">
    <property type="entry name" value="Abhydrolase_1"/>
    <property type="match status" value="1"/>
</dbReference>
<dbReference type="PANTHER" id="PTHR43798">
    <property type="entry name" value="MONOACYLGLYCEROL LIPASE"/>
    <property type="match status" value="1"/>
</dbReference>
<dbReference type="InterPro" id="IPR029058">
    <property type="entry name" value="AB_hydrolase_fold"/>
</dbReference>
<evidence type="ECO:0000313" key="3">
    <source>
        <dbReference type="EMBL" id="MFC6007579.1"/>
    </source>
</evidence>
<evidence type="ECO:0000256" key="1">
    <source>
        <dbReference type="ARBA" id="ARBA00022801"/>
    </source>
</evidence>
<evidence type="ECO:0000259" key="2">
    <source>
        <dbReference type="Pfam" id="PF00561"/>
    </source>
</evidence>
<reference evidence="4" key="1">
    <citation type="journal article" date="2019" name="Int. J. Syst. Evol. Microbiol.">
        <title>The Global Catalogue of Microorganisms (GCM) 10K type strain sequencing project: providing services to taxonomists for standard genome sequencing and annotation.</title>
        <authorList>
            <consortium name="The Broad Institute Genomics Platform"/>
            <consortium name="The Broad Institute Genome Sequencing Center for Infectious Disease"/>
            <person name="Wu L."/>
            <person name="Ma J."/>
        </authorList>
    </citation>
    <scope>NUCLEOTIDE SEQUENCE [LARGE SCALE GENOMIC DNA]</scope>
    <source>
        <strain evidence="4">KACC 14249</strain>
    </source>
</reference>